<evidence type="ECO:0000256" key="7">
    <source>
        <dbReference type="ARBA" id="ARBA00022741"/>
    </source>
</evidence>
<proteinExistence type="inferred from homology"/>
<evidence type="ECO:0000256" key="14">
    <source>
        <dbReference type="PROSITE-ProRule" id="PRU10141"/>
    </source>
</evidence>
<dbReference type="InterPro" id="IPR050940">
    <property type="entry name" value="Actin_reg-Ser/Thr_kinase"/>
</dbReference>
<dbReference type="GO" id="GO:0005524">
    <property type="term" value="F:ATP binding"/>
    <property type="evidence" value="ECO:0007669"/>
    <property type="project" value="UniProtKB-UniRule"/>
</dbReference>
<dbReference type="GO" id="GO:0005634">
    <property type="term" value="C:nucleus"/>
    <property type="evidence" value="ECO:0007669"/>
    <property type="project" value="TreeGrafter"/>
</dbReference>
<dbReference type="SUPFAM" id="SSF56112">
    <property type="entry name" value="Protein kinase-like (PK-like)"/>
    <property type="match status" value="1"/>
</dbReference>
<keyword evidence="5" id="KW-0723">Serine/threonine-protein kinase</keyword>
<accession>A0A0B7A4A3</accession>
<comment type="similarity">
    <text evidence="3">Belongs to the protein kinase superfamily. TKL Ser/Thr protein kinase family.</text>
</comment>
<dbReference type="GO" id="GO:0004712">
    <property type="term" value="F:protein serine/threonine/tyrosine kinase activity"/>
    <property type="evidence" value="ECO:0007669"/>
    <property type="project" value="UniProtKB-EC"/>
</dbReference>
<evidence type="ECO:0000256" key="5">
    <source>
        <dbReference type="ARBA" id="ARBA00022527"/>
    </source>
</evidence>
<dbReference type="InterPro" id="IPR011009">
    <property type="entry name" value="Kinase-like_dom_sf"/>
</dbReference>
<comment type="catalytic activity">
    <reaction evidence="13">
        <text>L-tyrosyl-[protein] + ATP = O-phospho-L-tyrosyl-[protein] + ADP + H(+)</text>
        <dbReference type="Rhea" id="RHEA:10596"/>
        <dbReference type="Rhea" id="RHEA-COMP:10136"/>
        <dbReference type="Rhea" id="RHEA-COMP:20101"/>
        <dbReference type="ChEBI" id="CHEBI:15378"/>
        <dbReference type="ChEBI" id="CHEBI:30616"/>
        <dbReference type="ChEBI" id="CHEBI:46858"/>
        <dbReference type="ChEBI" id="CHEBI:61978"/>
        <dbReference type="ChEBI" id="CHEBI:456216"/>
        <dbReference type="EC" id="2.7.12.1"/>
    </reaction>
</comment>
<evidence type="ECO:0000256" key="8">
    <source>
        <dbReference type="ARBA" id="ARBA00022777"/>
    </source>
</evidence>
<feature type="binding site" evidence="14">
    <location>
        <position position="113"/>
    </location>
    <ligand>
        <name>ATP</name>
        <dbReference type="ChEBI" id="CHEBI:30616"/>
    </ligand>
</feature>
<dbReference type="EC" id="2.7.12.1" evidence="4"/>
<feature type="domain" description="Protein kinase" evidence="16">
    <location>
        <begin position="84"/>
        <end position="343"/>
    </location>
</feature>
<dbReference type="Gene3D" id="3.30.200.20">
    <property type="entry name" value="Phosphorylase Kinase, domain 1"/>
    <property type="match status" value="1"/>
</dbReference>
<keyword evidence="10" id="KW-0464">Manganese</keyword>
<evidence type="ECO:0000256" key="15">
    <source>
        <dbReference type="SAM" id="MobiDB-lite"/>
    </source>
</evidence>
<dbReference type="InterPro" id="IPR000719">
    <property type="entry name" value="Prot_kinase_dom"/>
</dbReference>
<dbReference type="PROSITE" id="PS00107">
    <property type="entry name" value="PROTEIN_KINASE_ATP"/>
    <property type="match status" value="1"/>
</dbReference>
<dbReference type="Gene3D" id="1.10.510.10">
    <property type="entry name" value="Transferase(Phosphotransferase) domain 1"/>
    <property type="match status" value="1"/>
</dbReference>
<dbReference type="PROSITE" id="PS00109">
    <property type="entry name" value="PROTEIN_KINASE_TYR"/>
    <property type="match status" value="1"/>
</dbReference>
<dbReference type="PANTHER" id="PTHR46485:SF5">
    <property type="entry name" value="CENTER DIVIDER, ISOFORM A"/>
    <property type="match status" value="1"/>
</dbReference>
<evidence type="ECO:0000256" key="6">
    <source>
        <dbReference type="ARBA" id="ARBA00022679"/>
    </source>
</evidence>
<protein>
    <recommendedName>
        <fullName evidence="4">dual-specificity kinase</fullName>
        <ecNumber evidence="4">2.7.12.1</ecNumber>
    </recommendedName>
</protein>
<organism evidence="17">
    <name type="scientific">Arion vulgaris</name>
    <dbReference type="NCBI Taxonomy" id="1028688"/>
    <lineage>
        <taxon>Eukaryota</taxon>
        <taxon>Metazoa</taxon>
        <taxon>Spiralia</taxon>
        <taxon>Lophotrochozoa</taxon>
        <taxon>Mollusca</taxon>
        <taxon>Gastropoda</taxon>
        <taxon>Heterobranchia</taxon>
        <taxon>Euthyneura</taxon>
        <taxon>Panpulmonata</taxon>
        <taxon>Eupulmonata</taxon>
        <taxon>Stylommatophora</taxon>
        <taxon>Helicina</taxon>
        <taxon>Arionoidea</taxon>
        <taxon>Arionidae</taxon>
        <taxon>Arion</taxon>
    </lineage>
</organism>
<keyword evidence="8" id="KW-0418">Kinase</keyword>
<dbReference type="EMBL" id="HACG01028773">
    <property type="protein sequence ID" value="CEK75638.1"/>
    <property type="molecule type" value="Transcribed_RNA"/>
</dbReference>
<evidence type="ECO:0000256" key="10">
    <source>
        <dbReference type="ARBA" id="ARBA00023211"/>
    </source>
</evidence>
<comment type="catalytic activity">
    <reaction evidence="12">
        <text>L-threonyl-[protein] + ATP = O-phospho-L-threonyl-[protein] + ADP + H(+)</text>
        <dbReference type="Rhea" id="RHEA:46608"/>
        <dbReference type="Rhea" id="RHEA-COMP:11060"/>
        <dbReference type="Rhea" id="RHEA-COMP:11605"/>
        <dbReference type="ChEBI" id="CHEBI:15378"/>
        <dbReference type="ChEBI" id="CHEBI:30013"/>
        <dbReference type="ChEBI" id="CHEBI:30616"/>
        <dbReference type="ChEBI" id="CHEBI:61977"/>
        <dbReference type="ChEBI" id="CHEBI:456216"/>
        <dbReference type="EC" id="2.7.12.1"/>
    </reaction>
</comment>
<evidence type="ECO:0000313" key="17">
    <source>
        <dbReference type="EMBL" id="CEK75638.1"/>
    </source>
</evidence>
<dbReference type="PRINTS" id="PR00109">
    <property type="entry name" value="TYRKINASE"/>
</dbReference>
<keyword evidence="6" id="KW-0808">Transferase</keyword>
<comment type="cofactor">
    <cofactor evidence="2">
        <name>Mg(2+)</name>
        <dbReference type="ChEBI" id="CHEBI:18420"/>
    </cofactor>
</comment>
<dbReference type="InterPro" id="IPR017441">
    <property type="entry name" value="Protein_kinase_ATP_BS"/>
</dbReference>
<keyword evidence="9 14" id="KW-0067">ATP-binding</keyword>
<keyword evidence="7 14" id="KW-0547">Nucleotide-binding</keyword>
<feature type="region of interest" description="Disordered" evidence="15">
    <location>
        <begin position="33"/>
        <end position="65"/>
    </location>
</feature>
<dbReference type="FunFam" id="1.10.510.10:FF:000202">
    <property type="entry name" value="Dual specificity testis-specific protein kinase 2"/>
    <property type="match status" value="1"/>
</dbReference>
<comment type="catalytic activity">
    <reaction evidence="11">
        <text>L-seryl-[protein] + ATP = O-phospho-L-seryl-[protein] + ADP + H(+)</text>
        <dbReference type="Rhea" id="RHEA:17989"/>
        <dbReference type="Rhea" id="RHEA-COMP:9863"/>
        <dbReference type="Rhea" id="RHEA-COMP:11604"/>
        <dbReference type="ChEBI" id="CHEBI:15378"/>
        <dbReference type="ChEBI" id="CHEBI:29999"/>
        <dbReference type="ChEBI" id="CHEBI:30616"/>
        <dbReference type="ChEBI" id="CHEBI:83421"/>
        <dbReference type="ChEBI" id="CHEBI:456216"/>
        <dbReference type="EC" id="2.7.12.1"/>
    </reaction>
</comment>
<dbReference type="GO" id="GO:0046872">
    <property type="term" value="F:metal ion binding"/>
    <property type="evidence" value="ECO:0007669"/>
    <property type="project" value="UniProtKB-KW"/>
</dbReference>
<evidence type="ECO:0000256" key="11">
    <source>
        <dbReference type="ARBA" id="ARBA00049003"/>
    </source>
</evidence>
<evidence type="ECO:0000256" key="13">
    <source>
        <dbReference type="ARBA" id="ARBA00051680"/>
    </source>
</evidence>
<evidence type="ECO:0000256" key="12">
    <source>
        <dbReference type="ARBA" id="ARBA00049308"/>
    </source>
</evidence>
<gene>
    <name evidence="17" type="primary">ORF96379</name>
</gene>
<feature type="compositionally biased region" description="Basic and acidic residues" evidence="15">
    <location>
        <begin position="37"/>
        <end position="46"/>
    </location>
</feature>
<name>A0A0B7A4A3_9EUPU</name>
<evidence type="ECO:0000256" key="4">
    <source>
        <dbReference type="ARBA" id="ARBA00013203"/>
    </source>
</evidence>
<dbReference type="InterPro" id="IPR008266">
    <property type="entry name" value="Tyr_kinase_AS"/>
</dbReference>
<evidence type="ECO:0000256" key="3">
    <source>
        <dbReference type="ARBA" id="ARBA00005843"/>
    </source>
</evidence>
<dbReference type="InterPro" id="IPR001245">
    <property type="entry name" value="Ser-Thr/Tyr_kinase_cat_dom"/>
</dbReference>
<dbReference type="PROSITE" id="PS50011">
    <property type="entry name" value="PROTEIN_KINASE_DOM"/>
    <property type="match status" value="1"/>
</dbReference>
<reference evidence="17" key="1">
    <citation type="submission" date="2014-12" db="EMBL/GenBank/DDBJ databases">
        <title>Insight into the proteome of Arion vulgaris.</title>
        <authorList>
            <person name="Aradska J."/>
            <person name="Bulat T."/>
            <person name="Smidak R."/>
            <person name="Sarate P."/>
            <person name="Gangsoo J."/>
            <person name="Sialana F."/>
            <person name="Bilban M."/>
            <person name="Lubec G."/>
        </authorList>
    </citation>
    <scope>NUCLEOTIDE SEQUENCE</scope>
    <source>
        <tissue evidence="17">Skin</tissue>
    </source>
</reference>
<evidence type="ECO:0000256" key="9">
    <source>
        <dbReference type="ARBA" id="ARBA00022840"/>
    </source>
</evidence>
<feature type="non-terminal residue" evidence="17">
    <location>
        <position position="582"/>
    </location>
</feature>
<evidence type="ECO:0000256" key="2">
    <source>
        <dbReference type="ARBA" id="ARBA00001946"/>
    </source>
</evidence>
<evidence type="ECO:0000256" key="1">
    <source>
        <dbReference type="ARBA" id="ARBA00001936"/>
    </source>
</evidence>
<evidence type="ECO:0000259" key="16">
    <source>
        <dbReference type="PROSITE" id="PS50011"/>
    </source>
</evidence>
<comment type="cofactor">
    <cofactor evidence="1">
        <name>Mn(2+)</name>
        <dbReference type="ChEBI" id="CHEBI:29035"/>
    </cofactor>
</comment>
<dbReference type="Pfam" id="PF07714">
    <property type="entry name" value="PK_Tyr_Ser-Thr"/>
    <property type="match status" value="1"/>
</dbReference>
<dbReference type="GO" id="GO:0030036">
    <property type="term" value="P:actin cytoskeleton organization"/>
    <property type="evidence" value="ECO:0007669"/>
    <property type="project" value="TreeGrafter"/>
</dbReference>
<sequence>MMVFLSRHNITMSSKKIDRGKVVKPYQRQLGQSKTTSFKDCDDKPNNEGSISNKNCEKQRPSSQPTLFCQTQRHVVSPLLRIEDINLEEIGFGFFADVYKATHKVTGAVMVLKVNKDEANRSSALREIKLLSKFSHPNILRYLGVCVSNDQLHPLTEFIGGGTLEALLANKNEELPWMLRIKLALDIALGMHYLHMEGVIHRDLTSRNILIKKGVNKNYQAVIADFGLAIPIPDPRETEPLPPVGCPWWMAPEVINNKFYNESADLFSYGIILLEMTARIESDPATMPRTKNFGVDYVKLCDLVEYCPLDFLLLAFKCCQILPDRRPNSCVIKITLERLYKSLYSDTRTSSEKLHTRTKSENDIIQKSDCSIDTKTKSAMTPKNVAEAMTKDDPDYCPAVSNPFANISEFKDGRKVHEFSRQRKHGSNITMFDFSKECVALVRSSDHADCWSEKQASQSLPSSPIMLRKAAEKMHLASLLGSEALQKDKHSTSNFKDSAGCQNSTELSYFADIRTHFSSNRTKSLGNIDIWSPGLGGPGTASKSKGCKCRLCPINSEKMVSGYQVLTERKESTHGGIHPQPR</sequence>
<dbReference type="GO" id="GO:0004674">
    <property type="term" value="F:protein serine/threonine kinase activity"/>
    <property type="evidence" value="ECO:0007669"/>
    <property type="project" value="UniProtKB-KW"/>
</dbReference>
<dbReference type="AlphaFoldDB" id="A0A0B7A4A3"/>
<dbReference type="PANTHER" id="PTHR46485">
    <property type="entry name" value="LIM DOMAIN KINASE 1"/>
    <property type="match status" value="1"/>
</dbReference>
<dbReference type="GO" id="GO:0005737">
    <property type="term" value="C:cytoplasm"/>
    <property type="evidence" value="ECO:0007669"/>
    <property type="project" value="TreeGrafter"/>
</dbReference>